<sequence>MAVINFFKLYLCILIMLCATCSFPISKVRSKFKHIKRRHYGLEDKKFNFSNFPNIGKGKFTSSLAESGKNCAIPQKKNGTQGTNTTAQKSSVLQDDYFQDEDDFYTKKNVTILPKHTGTVFSTTNYTPSSRMPTADYKTFSSMSTVDYKTSISMSTKSTTVKVTWAEKKQSLTVKGVDATPPSIGKGQGVGDIISQNITQTTPSAIVTGESKFLNQNLSQTNSLDLTTEEVSKLLNHSTIQTTTSDFIETKPDSVYFAYHKSSTGTMKPFPTLFLLPTTPSTEGFLSNLSHKFHLNFTLPSFLKRTTTQTTNSYEITINLPKEVPVTSRPLVETTCYAETHVVCVPVTDNNGRQKPVTSHDKNTTNWLERFYPKHKHKESNKTGQGSHDSLPLCSTTKSVVTTQSVMTTQSVVTTVTTPVPTVEDACGTPNNTLSIEEENEMEKYITEAQKLLQ</sequence>
<accession>A0A1B6CM58</accession>
<proteinExistence type="predicted"/>
<dbReference type="EMBL" id="GEDC01022749">
    <property type="protein sequence ID" value="JAS14549.1"/>
    <property type="molecule type" value="Transcribed_RNA"/>
</dbReference>
<protein>
    <submittedName>
        <fullName evidence="2">Uncharacterized protein</fullName>
    </submittedName>
</protein>
<evidence type="ECO:0000256" key="1">
    <source>
        <dbReference type="SAM" id="Phobius"/>
    </source>
</evidence>
<reference evidence="2" key="1">
    <citation type="submission" date="2015-12" db="EMBL/GenBank/DDBJ databases">
        <title>De novo transcriptome assembly of four potential Pierce s Disease insect vectors from Arizona vineyards.</title>
        <authorList>
            <person name="Tassone E.E."/>
        </authorList>
    </citation>
    <scope>NUCLEOTIDE SEQUENCE</scope>
</reference>
<keyword evidence="1" id="KW-1133">Transmembrane helix</keyword>
<feature type="transmembrane region" description="Helical" evidence="1">
    <location>
        <begin position="6"/>
        <end position="28"/>
    </location>
</feature>
<keyword evidence="1" id="KW-0472">Membrane</keyword>
<evidence type="ECO:0000313" key="2">
    <source>
        <dbReference type="EMBL" id="JAS14549.1"/>
    </source>
</evidence>
<keyword evidence="1" id="KW-0812">Transmembrane</keyword>
<name>A0A1B6CM58_9HEMI</name>
<organism evidence="2">
    <name type="scientific">Clastoptera arizonana</name>
    <name type="common">Arizona spittle bug</name>
    <dbReference type="NCBI Taxonomy" id="38151"/>
    <lineage>
        <taxon>Eukaryota</taxon>
        <taxon>Metazoa</taxon>
        <taxon>Ecdysozoa</taxon>
        <taxon>Arthropoda</taxon>
        <taxon>Hexapoda</taxon>
        <taxon>Insecta</taxon>
        <taxon>Pterygota</taxon>
        <taxon>Neoptera</taxon>
        <taxon>Paraneoptera</taxon>
        <taxon>Hemiptera</taxon>
        <taxon>Auchenorrhyncha</taxon>
        <taxon>Cercopoidea</taxon>
        <taxon>Clastopteridae</taxon>
        <taxon>Clastoptera</taxon>
    </lineage>
</organism>
<gene>
    <name evidence="2" type="ORF">g.11215</name>
</gene>
<dbReference type="AlphaFoldDB" id="A0A1B6CM58"/>